<dbReference type="RefSeq" id="WP_057894608.1">
    <property type="nucleotide sequence ID" value="NZ_AYZQ01000003.1"/>
</dbReference>
<feature type="transmembrane region" description="Helical" evidence="1">
    <location>
        <begin position="146"/>
        <end position="166"/>
    </location>
</feature>
<protein>
    <recommendedName>
        <fullName evidence="4">Acid-resistance membrane protein</fullName>
    </recommendedName>
</protein>
<feature type="transmembrane region" description="Helical" evidence="1">
    <location>
        <begin position="95"/>
        <end position="115"/>
    </location>
</feature>
<feature type="transmembrane region" description="Helical" evidence="1">
    <location>
        <begin position="122"/>
        <end position="140"/>
    </location>
</feature>
<dbReference type="Pfam" id="PF03729">
    <property type="entry name" value="DUF308"/>
    <property type="match status" value="2"/>
</dbReference>
<feature type="transmembrane region" description="Helical" evidence="1">
    <location>
        <begin position="12"/>
        <end position="29"/>
    </location>
</feature>
<keyword evidence="1" id="KW-1133">Transmembrane helix</keyword>
<keyword evidence="1" id="KW-0472">Membrane</keyword>
<evidence type="ECO:0000313" key="3">
    <source>
        <dbReference type="Proteomes" id="UP000051672"/>
    </source>
</evidence>
<evidence type="ECO:0000256" key="1">
    <source>
        <dbReference type="SAM" id="Phobius"/>
    </source>
</evidence>
<comment type="caution">
    <text evidence="2">The sequence shown here is derived from an EMBL/GenBank/DDBJ whole genome shotgun (WGS) entry which is preliminary data.</text>
</comment>
<keyword evidence="3" id="KW-1185">Reference proteome</keyword>
<proteinExistence type="predicted"/>
<dbReference type="PANTHER" id="PTHR34989">
    <property type="entry name" value="PROTEIN HDED"/>
    <property type="match status" value="1"/>
</dbReference>
<sequence>MEERIRSHFRWPSLILGIIFIGLGIWSLMRPGAAIKGIVWIIALAMLLSGIFSLIAYFDVRSVIGQNHWASLLSGVLDIVLAILVFMNLNGSFLFLGYIFAFWFLFDSITAIEFGSFFPRSGLNMFLAILGILAGIAMLFNPILGAITVVYLLAFYLFLFGILLLVRAF</sequence>
<keyword evidence="1" id="KW-0812">Transmembrane</keyword>
<evidence type="ECO:0008006" key="4">
    <source>
        <dbReference type="Google" id="ProtNLM"/>
    </source>
</evidence>
<gene>
    <name evidence="2" type="ORF">FC34_GL001314</name>
</gene>
<dbReference type="InterPro" id="IPR005325">
    <property type="entry name" value="DUF308_memb"/>
</dbReference>
<accession>A0A0R2B5W5</accession>
<dbReference type="SUPFAM" id="SSF81324">
    <property type="entry name" value="Voltage-gated potassium channels"/>
    <property type="match status" value="1"/>
</dbReference>
<dbReference type="GO" id="GO:0005886">
    <property type="term" value="C:plasma membrane"/>
    <property type="evidence" value="ECO:0007669"/>
    <property type="project" value="TreeGrafter"/>
</dbReference>
<feature type="transmembrane region" description="Helical" evidence="1">
    <location>
        <begin position="35"/>
        <end position="57"/>
    </location>
</feature>
<name>A0A0R2B5W5_9LACO</name>
<dbReference type="PANTHER" id="PTHR34989:SF1">
    <property type="entry name" value="PROTEIN HDED"/>
    <property type="match status" value="1"/>
</dbReference>
<dbReference type="EMBL" id="AYZQ01000003">
    <property type="protein sequence ID" value="KRM71657.1"/>
    <property type="molecule type" value="Genomic_DNA"/>
</dbReference>
<organism evidence="2 3">
    <name type="scientific">Lacticaseibacillus brantae DSM 23927</name>
    <dbReference type="NCBI Taxonomy" id="1423727"/>
    <lineage>
        <taxon>Bacteria</taxon>
        <taxon>Bacillati</taxon>
        <taxon>Bacillota</taxon>
        <taxon>Bacilli</taxon>
        <taxon>Lactobacillales</taxon>
        <taxon>Lactobacillaceae</taxon>
        <taxon>Lacticaseibacillus</taxon>
    </lineage>
</organism>
<dbReference type="PATRIC" id="fig|1423727.3.peg.1334"/>
<evidence type="ECO:0000313" key="2">
    <source>
        <dbReference type="EMBL" id="KRM71657.1"/>
    </source>
</evidence>
<dbReference type="STRING" id="1423727.FC34_GL001314"/>
<dbReference type="AlphaFoldDB" id="A0A0R2B5W5"/>
<dbReference type="Proteomes" id="UP000051672">
    <property type="component" value="Unassembled WGS sequence"/>
</dbReference>
<feature type="transmembrane region" description="Helical" evidence="1">
    <location>
        <begin position="69"/>
        <end position="89"/>
    </location>
</feature>
<dbReference type="InterPro" id="IPR052712">
    <property type="entry name" value="Acid_resist_chaperone_HdeD"/>
</dbReference>
<reference evidence="2 3" key="1">
    <citation type="journal article" date="2015" name="Genome Announc.">
        <title>Expanding the biotechnology potential of lactobacilli through comparative genomics of 213 strains and associated genera.</title>
        <authorList>
            <person name="Sun Z."/>
            <person name="Harris H.M."/>
            <person name="McCann A."/>
            <person name="Guo C."/>
            <person name="Argimon S."/>
            <person name="Zhang W."/>
            <person name="Yang X."/>
            <person name="Jeffery I.B."/>
            <person name="Cooney J.C."/>
            <person name="Kagawa T.F."/>
            <person name="Liu W."/>
            <person name="Song Y."/>
            <person name="Salvetti E."/>
            <person name="Wrobel A."/>
            <person name="Rasinkangas P."/>
            <person name="Parkhill J."/>
            <person name="Rea M.C."/>
            <person name="O'Sullivan O."/>
            <person name="Ritari J."/>
            <person name="Douillard F.P."/>
            <person name="Paul Ross R."/>
            <person name="Yang R."/>
            <person name="Briner A.E."/>
            <person name="Felis G.E."/>
            <person name="de Vos W.M."/>
            <person name="Barrangou R."/>
            <person name="Klaenhammer T.R."/>
            <person name="Caufield P.W."/>
            <person name="Cui Y."/>
            <person name="Zhang H."/>
            <person name="O'Toole P.W."/>
        </authorList>
    </citation>
    <scope>NUCLEOTIDE SEQUENCE [LARGE SCALE GENOMIC DNA]</scope>
    <source>
        <strain evidence="2 3">DSM 23927</strain>
    </source>
</reference>